<evidence type="ECO:0008006" key="13">
    <source>
        <dbReference type="Google" id="ProtNLM"/>
    </source>
</evidence>
<dbReference type="EMBL" id="SGKC01000001">
    <property type="protein sequence ID" value="NEZ90385.1"/>
    <property type="molecule type" value="Genomic_DNA"/>
</dbReference>
<reference evidence="6" key="4">
    <citation type="submission" date="2021-02" db="EMBL/GenBank/DDBJ databases">
        <authorList>
            <person name="Dover N."/>
            <person name="Barash J.R."/>
            <person name="Bell J.M."/>
            <person name="Sylvester M.D."/>
            <person name="Arnon S."/>
        </authorList>
    </citation>
    <scope>NUCLEOTIDE SEQUENCE</scope>
    <source>
        <strain evidence="6">IBCA10-7060</strain>
    </source>
</reference>
<evidence type="ECO:0000313" key="4">
    <source>
        <dbReference type="EMBL" id="NFI22361.1"/>
    </source>
</evidence>
<dbReference type="AlphaFoldDB" id="A0A0A2HLI2"/>
<dbReference type="EMBL" id="SWOY01000009">
    <property type="protein sequence ID" value="NFG18324.1"/>
    <property type="molecule type" value="Genomic_DNA"/>
</dbReference>
<sequence>MIQVFCDQRGSGKTKAMINMANEEVKFREGNIVYIDEDNSAMFQLNSEIRLIDSSEFKINSCESFYGFLCGILSKDYDIESVYIDGLFDIVTKSVCNAAQLFYALEDIGEQYNVNFFISINEEKDIPEIIRKYVA</sequence>
<evidence type="ECO:0000313" key="7">
    <source>
        <dbReference type="Proteomes" id="UP000472521"/>
    </source>
</evidence>
<protein>
    <recommendedName>
        <fullName evidence="13">Twitching motility protein PilT</fullName>
    </recommendedName>
</protein>
<evidence type="ECO:0000313" key="12">
    <source>
        <dbReference type="Proteomes" id="UP000663464"/>
    </source>
</evidence>
<evidence type="ECO:0000313" key="1">
    <source>
        <dbReference type="EMBL" id="NEZ90385.1"/>
    </source>
</evidence>
<evidence type="ECO:0000313" key="6">
    <source>
        <dbReference type="EMBL" id="QRI53261.1"/>
    </source>
</evidence>
<dbReference type="Proteomes" id="UP000473887">
    <property type="component" value="Unassembled WGS sequence"/>
</dbReference>
<evidence type="ECO:0000313" key="9">
    <source>
        <dbReference type="Proteomes" id="UP000478995"/>
    </source>
</evidence>
<evidence type="ECO:0000313" key="8">
    <source>
        <dbReference type="Proteomes" id="UP000473887"/>
    </source>
</evidence>
<dbReference type="EMBL" id="CP069280">
    <property type="protein sequence ID" value="QRI53261.1"/>
    <property type="molecule type" value="Genomic_DNA"/>
</dbReference>
<reference evidence="7 9" key="3">
    <citation type="submission" date="2019-04" db="EMBL/GenBank/DDBJ databases">
        <title>Genome sequencing of Clostridium botulinum Groups I-IV and Clostridium butyricum.</title>
        <authorList>
            <person name="Brunt J."/>
            <person name="Van Vliet A.H.M."/>
            <person name="Stringer S.C."/>
            <person name="Carter A.T."/>
            <person name="Peck M.W."/>
        </authorList>
    </citation>
    <scope>NUCLEOTIDE SEQUENCE [LARGE SCALE GENOMIC DNA]</scope>
    <source>
        <strain evidence="5 10">Colworth BL30</strain>
        <strain evidence="4 11">IFR 15/034</strain>
        <strain evidence="3 9">IFR 18/037</strain>
        <strain evidence="2 7">IFR 18/054</strain>
    </source>
</reference>
<dbReference type="EMBL" id="SWND01000006">
    <property type="protein sequence ID" value="NFF02326.1"/>
    <property type="molecule type" value="Genomic_DNA"/>
</dbReference>
<evidence type="ECO:0000313" key="3">
    <source>
        <dbReference type="EMBL" id="NFG18324.1"/>
    </source>
</evidence>
<accession>A0A0A2HLI2</accession>
<name>A0A0A2HLI2_CLOBO</name>
<evidence type="ECO:0000313" key="2">
    <source>
        <dbReference type="EMBL" id="NFF02326.1"/>
    </source>
</evidence>
<gene>
    <name evidence="1" type="ORF">EXM69_00065</name>
    <name evidence="3" type="ORF">FC794_16375</name>
    <name evidence="5" type="ORF">FC871_11135</name>
    <name evidence="4" type="ORF">FC964_13515</name>
    <name evidence="2" type="ORF">FCV25_11225</name>
    <name evidence="6" type="ORF">JQS73_17975</name>
</gene>
<dbReference type="EMBL" id="SWRJ01000004">
    <property type="protein sequence ID" value="NFI22361.1"/>
    <property type="molecule type" value="Genomic_DNA"/>
</dbReference>
<dbReference type="OMA" id="NCDEFLG"/>
<evidence type="ECO:0000313" key="11">
    <source>
        <dbReference type="Proteomes" id="UP000482543"/>
    </source>
</evidence>
<dbReference type="Proteomes" id="UP000472521">
    <property type="component" value="Unassembled WGS sequence"/>
</dbReference>
<reference evidence="6 12" key="1">
    <citation type="journal article" date="2014" name="J. Infect. Dis.">
        <title>Molecular characterization of a novel botulinum neurotoxin type H gene.</title>
        <authorList>
            <person name="Dover N."/>
            <person name="Barash J.R."/>
            <person name="Hill K.K."/>
            <person name="Xie G."/>
            <person name="Arnon S.S."/>
        </authorList>
    </citation>
    <scope>NUCLEOTIDE SEQUENCE [LARGE SCALE GENOMIC DNA]</scope>
    <source>
        <strain evidence="6 12">IBCA10-7060</strain>
    </source>
</reference>
<reference evidence="1 8" key="2">
    <citation type="submission" date="2019-02" db="EMBL/GenBank/DDBJ databases">
        <title>Genome sequencing of Clostridium botulinum clinical isolates.</title>
        <authorList>
            <person name="Brunt J."/>
            <person name="Van Vliet A.H.M."/>
            <person name="Stringer S.C."/>
            <person name="Grant K.A."/>
            <person name="Carter A.C."/>
            <person name="Peck M.W."/>
        </authorList>
    </citation>
    <scope>NUCLEOTIDE SEQUENCE [LARGE SCALE GENOMIC DNA]</scope>
    <source>
        <strain evidence="1 8">H142660711</strain>
    </source>
</reference>
<evidence type="ECO:0000313" key="5">
    <source>
        <dbReference type="EMBL" id="NFJ09014.1"/>
    </source>
</evidence>
<dbReference type="Proteomes" id="UP000663464">
    <property type="component" value="Chromosome"/>
</dbReference>
<dbReference type="Proteomes" id="UP000482543">
    <property type="component" value="Unassembled WGS sequence"/>
</dbReference>
<dbReference type="Proteomes" id="UP000480039">
    <property type="component" value="Unassembled WGS sequence"/>
</dbReference>
<evidence type="ECO:0000313" key="10">
    <source>
        <dbReference type="Proteomes" id="UP000480039"/>
    </source>
</evidence>
<dbReference type="Proteomes" id="UP000478995">
    <property type="component" value="Unassembled WGS sequence"/>
</dbReference>
<organism evidence="3 9">
    <name type="scientific">Clostridium botulinum</name>
    <dbReference type="NCBI Taxonomy" id="1491"/>
    <lineage>
        <taxon>Bacteria</taxon>
        <taxon>Bacillati</taxon>
        <taxon>Bacillota</taxon>
        <taxon>Clostridia</taxon>
        <taxon>Eubacteriales</taxon>
        <taxon>Clostridiaceae</taxon>
        <taxon>Clostridium</taxon>
    </lineage>
</organism>
<dbReference type="OrthoDB" id="1953676at2"/>
<dbReference type="EMBL" id="SWQE01000005">
    <property type="protein sequence ID" value="NFJ09014.1"/>
    <property type="molecule type" value="Genomic_DNA"/>
</dbReference>
<dbReference type="RefSeq" id="WP_003357603.1">
    <property type="nucleotide sequence ID" value="NZ_AP014696.1"/>
</dbReference>
<proteinExistence type="predicted"/>